<sequence>MPRKQQKKYSIGDELKDRTYRFAMNIIKLAALLPNTEEGRLVRRQLCKSGTSVGANLEEADGSLTLNDFVHKVDIAFKEAKETRYWLRMIIDRRLLTKNTVSPHHEESVELIKILSTIIFRCLK</sequence>
<dbReference type="InterPro" id="IPR012657">
    <property type="entry name" value="23S_rRNA-intervening_sequence"/>
</dbReference>
<dbReference type="PIRSF" id="PIRSF035652">
    <property type="entry name" value="CHP02436"/>
    <property type="match status" value="1"/>
</dbReference>
<proteinExistence type="predicted"/>
<comment type="caution">
    <text evidence="1">The sequence shown here is derived from an EMBL/GenBank/DDBJ whole genome shotgun (WGS) entry which is preliminary data.</text>
</comment>
<dbReference type="Gene3D" id="1.20.1440.60">
    <property type="entry name" value="23S rRNA-intervening sequence"/>
    <property type="match status" value="1"/>
</dbReference>
<accession>A0A0S8GI03</accession>
<protein>
    <recommendedName>
        <fullName evidence="3">Four helix bundle protein</fullName>
    </recommendedName>
</protein>
<dbReference type="NCBIfam" id="TIGR02436">
    <property type="entry name" value="four helix bundle protein"/>
    <property type="match status" value="1"/>
</dbReference>
<dbReference type="Proteomes" id="UP000051096">
    <property type="component" value="Unassembled WGS sequence"/>
</dbReference>
<name>A0A0S8GI03_UNCW3</name>
<gene>
    <name evidence="1" type="ORF">AMJ87_07210</name>
</gene>
<evidence type="ECO:0008006" key="3">
    <source>
        <dbReference type="Google" id="ProtNLM"/>
    </source>
</evidence>
<dbReference type="InterPro" id="IPR036583">
    <property type="entry name" value="23S_rRNA_IVS_sf"/>
</dbReference>
<dbReference type="AlphaFoldDB" id="A0A0S8GI03"/>
<evidence type="ECO:0000313" key="1">
    <source>
        <dbReference type="EMBL" id="KPK71436.1"/>
    </source>
</evidence>
<dbReference type="SUPFAM" id="SSF158446">
    <property type="entry name" value="IVS-encoded protein-like"/>
    <property type="match status" value="1"/>
</dbReference>
<dbReference type="EMBL" id="LJUO01000062">
    <property type="protein sequence ID" value="KPK71436.1"/>
    <property type="molecule type" value="Genomic_DNA"/>
</dbReference>
<dbReference type="PANTHER" id="PTHR38471">
    <property type="entry name" value="FOUR HELIX BUNDLE PROTEIN"/>
    <property type="match status" value="1"/>
</dbReference>
<reference evidence="1 2" key="1">
    <citation type="journal article" date="2015" name="Microbiome">
        <title>Genomic resolution of linkages in carbon, nitrogen, and sulfur cycling among widespread estuary sediment bacteria.</title>
        <authorList>
            <person name="Baker B.J."/>
            <person name="Lazar C.S."/>
            <person name="Teske A.P."/>
            <person name="Dick G.J."/>
        </authorList>
    </citation>
    <scope>NUCLEOTIDE SEQUENCE [LARGE SCALE GENOMIC DNA]</scope>
    <source>
        <strain evidence="1">SM23_60</strain>
    </source>
</reference>
<dbReference type="Pfam" id="PF05635">
    <property type="entry name" value="23S_rRNA_IVP"/>
    <property type="match status" value="1"/>
</dbReference>
<organism evidence="1 2">
    <name type="scientific">candidate division WOR_3 bacterium SM23_60</name>
    <dbReference type="NCBI Taxonomy" id="1703780"/>
    <lineage>
        <taxon>Bacteria</taxon>
        <taxon>Bacteria division WOR-3</taxon>
    </lineage>
</organism>
<evidence type="ECO:0000313" key="2">
    <source>
        <dbReference type="Proteomes" id="UP000051096"/>
    </source>
</evidence>
<dbReference type="PANTHER" id="PTHR38471:SF2">
    <property type="entry name" value="FOUR HELIX BUNDLE PROTEIN"/>
    <property type="match status" value="1"/>
</dbReference>